<organism evidence="1 2">
    <name type="scientific">Burkholderia vietnamiensis</name>
    <dbReference type="NCBI Taxonomy" id="60552"/>
    <lineage>
        <taxon>Bacteria</taxon>
        <taxon>Pseudomonadati</taxon>
        <taxon>Pseudomonadota</taxon>
        <taxon>Betaproteobacteria</taxon>
        <taxon>Burkholderiales</taxon>
        <taxon>Burkholderiaceae</taxon>
        <taxon>Burkholderia</taxon>
        <taxon>Burkholderia cepacia complex</taxon>
    </lineage>
</organism>
<comment type="caution">
    <text evidence="1">The sequence shown here is derived from an EMBL/GenBank/DDBJ whole genome shotgun (WGS) entry which is preliminary data.</text>
</comment>
<dbReference type="Pfam" id="PF03692">
    <property type="entry name" value="CxxCxxCC"/>
    <property type="match status" value="1"/>
</dbReference>
<evidence type="ECO:0000313" key="2">
    <source>
        <dbReference type="Proteomes" id="UP000808215"/>
    </source>
</evidence>
<dbReference type="InterPro" id="IPR005358">
    <property type="entry name" value="Puta_zinc/iron-chelating_dom"/>
</dbReference>
<dbReference type="Proteomes" id="UP000808215">
    <property type="component" value="Unassembled WGS sequence"/>
</dbReference>
<dbReference type="RefSeq" id="WP_200091653.1">
    <property type="nucleotide sequence ID" value="NZ_JADVKH010000037.1"/>
</dbReference>
<gene>
    <name evidence="1" type="ORF">I5589_17295</name>
</gene>
<protein>
    <submittedName>
        <fullName evidence="1">YkgJ family cysteine cluster protein</fullName>
    </submittedName>
</protein>
<evidence type="ECO:0000313" key="1">
    <source>
        <dbReference type="EMBL" id="MBJ9688830.1"/>
    </source>
</evidence>
<proteinExistence type="predicted"/>
<name>A0ABS1AXE7_BURVI</name>
<keyword evidence="2" id="KW-1185">Reference proteome</keyword>
<reference evidence="1 2" key="1">
    <citation type="submission" date="2020-11" db="EMBL/GenBank/DDBJ databases">
        <title>Enhanced detection system for hospital associated transmission using whole genome sequencing surveillance.</title>
        <authorList>
            <person name="Harrison L.H."/>
            <person name="Van Tyne D."/>
            <person name="Marsh J.W."/>
            <person name="Griffith M.P."/>
            <person name="Snyder D.J."/>
            <person name="Cooper V.S."/>
            <person name="Mustapha M."/>
        </authorList>
    </citation>
    <scope>NUCLEOTIDE SEQUENCE [LARGE SCALE GENOMIC DNA]</scope>
    <source>
        <strain evidence="1 2">BC00020</strain>
    </source>
</reference>
<accession>A0ABS1AXE7</accession>
<sequence>MGQAKQRGSRAERIEQALTRAEREPNLAAAMIAPSRADLARRIIPVYQEMDAKLAESPARIDCEAGCSHCCYYHVLITPAEAFALAAFIEALPAAEREAIQARLTATAAHVAPLSQSEYITTNIPCAFLDSGRCMVYPMRPNACRGFHSRDVAVCKRAFDNPHSVEPHAYDQDRQLVTLRYKRNWGVAQLRAGCEAAEYEMHGAVLSALIDPNAFTRWKQGAMTFPTVHDRTPL</sequence>
<dbReference type="EMBL" id="JADVKH010000037">
    <property type="protein sequence ID" value="MBJ9688830.1"/>
    <property type="molecule type" value="Genomic_DNA"/>
</dbReference>